<organism evidence="1 2">
    <name type="scientific">Trinickia symbiotica</name>
    <dbReference type="NCBI Taxonomy" id="863227"/>
    <lineage>
        <taxon>Bacteria</taxon>
        <taxon>Pseudomonadati</taxon>
        <taxon>Pseudomonadota</taxon>
        <taxon>Betaproteobacteria</taxon>
        <taxon>Burkholderiales</taxon>
        <taxon>Burkholderiaceae</taxon>
        <taxon>Trinickia</taxon>
    </lineage>
</organism>
<gene>
    <name evidence="1" type="ORF">C9I57_17775</name>
</gene>
<evidence type="ECO:0008006" key="3">
    <source>
        <dbReference type="Google" id="ProtNLM"/>
    </source>
</evidence>
<protein>
    <recommendedName>
        <fullName evidence="3">Phosphoribosyltransferase</fullName>
    </recommendedName>
</protein>
<comment type="caution">
    <text evidence="1">The sequence shown here is derived from an EMBL/GenBank/DDBJ whole genome shotgun (WGS) entry which is preliminary data.</text>
</comment>
<reference evidence="1 2" key="1">
    <citation type="submission" date="2018-03" db="EMBL/GenBank/DDBJ databases">
        <title>Whole genome analyses suggest that Burkholderia sensu lato contains two further novel genera in the rhizoxinica-symbiotica group Mycetohabitans gen. nov., and Trinickia gen. nov.: implications for the evolution of diazotrophy and nodulation in the Burkholderiaceae.</title>
        <authorList>
            <person name="Estrada De Los Santos P."/>
            <person name="Palmer M."/>
            <person name="Chavez-Ramirez B."/>
            <person name="Steenkamp E.T."/>
            <person name="Hirsch A.M."/>
            <person name="Manyaka P."/>
            <person name="Maluk M."/>
            <person name="Lafos M."/>
            <person name="Crook M."/>
            <person name="Gross E."/>
            <person name="Simon M.F."/>
            <person name="Bueno Dos Reis Junior F."/>
            <person name="Poole P.S."/>
            <person name="Venter S.N."/>
            <person name="James E.K."/>
        </authorList>
    </citation>
    <scope>NUCLEOTIDE SEQUENCE [LARGE SCALE GENOMIC DNA]</scope>
    <source>
        <strain evidence="1 2">JPY-366</strain>
    </source>
</reference>
<evidence type="ECO:0000313" key="1">
    <source>
        <dbReference type="EMBL" id="PTB19529.1"/>
    </source>
</evidence>
<sequence>MKKPPMPDRLRVIGELELPDHPHLPVDVRCYFWGEYTPYEHTNGEKWNFSETNQLISNLKKKKDREGQYDWRYKIEAINQVARNFAQFWKWAELRRKHRVCLIPIPPSKSRRDPNYDPRMLQVLERIAQNAGLALDIRDCLSFSGRFAASHESDHRPTPDELYDNLSFDKNVGDPAHQPGLIFLFDDMLTTGAHYVAASRKLEEYFPGVEVAGQFVARRILPDPFADFVDLDNSDN</sequence>
<proteinExistence type="predicted"/>
<dbReference type="RefSeq" id="WP_107151938.1">
    <property type="nucleotide sequence ID" value="NZ_PYUC01000008.1"/>
</dbReference>
<dbReference type="Proteomes" id="UP000240638">
    <property type="component" value="Unassembled WGS sequence"/>
</dbReference>
<name>A0A2T3XSM6_9BURK</name>
<accession>A0A2T3XSM6</accession>
<evidence type="ECO:0000313" key="2">
    <source>
        <dbReference type="Proteomes" id="UP000240638"/>
    </source>
</evidence>
<dbReference type="AlphaFoldDB" id="A0A2T3XSM6"/>
<dbReference type="EMBL" id="PYUC01000008">
    <property type="protein sequence ID" value="PTB19529.1"/>
    <property type="molecule type" value="Genomic_DNA"/>
</dbReference>